<reference evidence="2 3" key="1">
    <citation type="submission" date="2017-03" db="EMBL/GenBank/DDBJ databases">
        <title>Genome Survey of Euroglyphus maynei.</title>
        <authorList>
            <person name="Arlian L.G."/>
            <person name="Morgan M.S."/>
            <person name="Rider S.D."/>
        </authorList>
    </citation>
    <scope>NUCLEOTIDE SEQUENCE [LARGE SCALE GENOMIC DNA]</scope>
    <source>
        <strain evidence="2">Arlian Lab</strain>
        <tissue evidence="2">Whole body</tissue>
    </source>
</reference>
<feature type="coiled-coil region" evidence="1">
    <location>
        <begin position="15"/>
        <end position="86"/>
    </location>
</feature>
<sequence>MIVDNEFQQRFQTITEQMQMDIANLRENLQKELNESEKLLRKQMNNEILSMNNRIDSIHIQNKDEREKLSEKIDELNLSFNSIQKQQTNIAEEIGNKIFTTKVDSMMNEVNENLSDKLHRISTNLDKTITNEIEKVSEHIEKKLLTKQEQMLRQELSLQISESLKQYENQMNETNRRLSLDRIRDEFHPFIDQCRLMANENQKSVETLRSMIEQDQNFVKKNFQRIDTNIAQLLEKDKENSSVTVSMNRSSLDRHHHQQQQQIHDMIVKERESLMKRLNELEEKIESFIQPINSKLNQFETTINHFQQSSKGMVLIFSIIHFNRKSNFTINC</sequence>
<dbReference type="OrthoDB" id="10523783at2759"/>
<keyword evidence="1" id="KW-0175">Coiled coil</keyword>
<accession>A0A1Y3B204</accession>
<gene>
    <name evidence="2" type="ORF">BLA29_005841</name>
</gene>
<evidence type="ECO:0000313" key="3">
    <source>
        <dbReference type="Proteomes" id="UP000194236"/>
    </source>
</evidence>
<feature type="coiled-coil region" evidence="1">
    <location>
        <begin position="153"/>
        <end position="184"/>
    </location>
</feature>
<evidence type="ECO:0000256" key="1">
    <source>
        <dbReference type="SAM" id="Coils"/>
    </source>
</evidence>
<organism evidence="2 3">
    <name type="scientific">Euroglyphus maynei</name>
    <name type="common">Mayne's house dust mite</name>
    <dbReference type="NCBI Taxonomy" id="6958"/>
    <lineage>
        <taxon>Eukaryota</taxon>
        <taxon>Metazoa</taxon>
        <taxon>Ecdysozoa</taxon>
        <taxon>Arthropoda</taxon>
        <taxon>Chelicerata</taxon>
        <taxon>Arachnida</taxon>
        <taxon>Acari</taxon>
        <taxon>Acariformes</taxon>
        <taxon>Sarcoptiformes</taxon>
        <taxon>Astigmata</taxon>
        <taxon>Psoroptidia</taxon>
        <taxon>Analgoidea</taxon>
        <taxon>Pyroglyphidae</taxon>
        <taxon>Pyroglyphinae</taxon>
        <taxon>Euroglyphus</taxon>
    </lineage>
</organism>
<name>A0A1Y3B204_EURMA</name>
<protein>
    <submittedName>
        <fullName evidence="2">Uncharacterized protein</fullName>
    </submittedName>
</protein>
<comment type="caution">
    <text evidence="2">The sequence shown here is derived from an EMBL/GenBank/DDBJ whole genome shotgun (WGS) entry which is preliminary data.</text>
</comment>
<keyword evidence="3" id="KW-1185">Reference proteome</keyword>
<dbReference type="AlphaFoldDB" id="A0A1Y3B204"/>
<dbReference type="Proteomes" id="UP000194236">
    <property type="component" value="Unassembled WGS sequence"/>
</dbReference>
<evidence type="ECO:0000313" key="2">
    <source>
        <dbReference type="EMBL" id="OTF74094.1"/>
    </source>
</evidence>
<proteinExistence type="predicted"/>
<dbReference type="EMBL" id="MUJZ01048724">
    <property type="protein sequence ID" value="OTF74094.1"/>
    <property type="molecule type" value="Genomic_DNA"/>
</dbReference>